<dbReference type="RefSeq" id="WP_189553885.1">
    <property type="nucleotide sequence ID" value="NZ_BMTP01000016.1"/>
</dbReference>
<evidence type="ECO:0000259" key="2">
    <source>
        <dbReference type="Pfam" id="PF12458"/>
    </source>
</evidence>
<keyword evidence="1" id="KW-0175">Coiled coil</keyword>
<reference evidence="4" key="2">
    <citation type="submission" date="2020-09" db="EMBL/GenBank/DDBJ databases">
        <authorList>
            <person name="Sun Q."/>
            <person name="Ohkuma M."/>
        </authorList>
    </citation>
    <scope>NUCLEOTIDE SEQUENCE</scope>
    <source>
        <strain evidence="4">JCM 4391</strain>
    </source>
</reference>
<comment type="caution">
    <text evidence="4">The sequence shown here is derived from an EMBL/GenBank/DDBJ whole genome shotgun (WGS) entry which is preliminary data.</text>
</comment>
<dbReference type="Pfam" id="PF25472">
    <property type="entry name" value="DUF7902"/>
    <property type="match status" value="1"/>
</dbReference>
<feature type="domain" description="DUF3686" evidence="2">
    <location>
        <begin position="24"/>
        <end position="455"/>
    </location>
</feature>
<dbReference type="Gene3D" id="3.40.50.300">
    <property type="entry name" value="P-loop containing nucleotide triphosphate hydrolases"/>
    <property type="match status" value="1"/>
</dbReference>
<evidence type="ECO:0000256" key="1">
    <source>
        <dbReference type="SAM" id="Coils"/>
    </source>
</evidence>
<evidence type="ECO:0000259" key="3">
    <source>
        <dbReference type="Pfam" id="PF25472"/>
    </source>
</evidence>
<accession>A0A918I2G0</accession>
<sequence length="1592" mass="172253">MNTTGMDAGTYEVLRDRLDARAAELARRAEALNTARVAAFGATGLALTATGHLRTERDLVVRDVVAVGDVLLAGYEAPSPEDVFALHDRDLNRLPDDAVPGLLDDPAFVTEFAALHRYYRGARLLRLRHVDGKLLAIFRTGAQAEDIRVLRWFLAPSGEVRFLDARGERDHVLPAPYDFTWTEATRDDHVLGRHPHIALAGGTVFVSTVGGTLTVRTENDTETGEGIHSEPVDEPLQSLADAEVAYAVVGVLVLLRVRPYKEETWRHLVFHTLTRSVVRLDGIGQSCRRLPDDQGIVFPGGYCPATGTVKTFDTDTSGMEFERAVRSPNGEDVLYAFRSGADGRTLLLPYNLIRKEIATPIACRGHALLDDGTLAALRAESGEPARVHPVQLWRTPYVSGAVPEGDGPLARLGNADLVHGIADCLAIARQVTETTGTGEMYAALVAACTRTADRFPWLGDVETGDLLAPLEEVRATAEQVLREFETVTALSSQAAEALTRAGEDLQRLVRRVRGEAPATAEEWIERITELRRAQGRLVTLKEMRYADTAAVDALAEDAGAHITSTAQRAVAFLRRDDAFTAEQAEVERLTTDAGAITTTAEAAAVTERLDAQVHRLQTLTEVVAGLDIGDATVRTAILERIAEVLGGLNRVRALLSARRRELLDQEGRAAFAAEFALLAQSVTGALAAADTPEACDAQLARLLLQLDDLESRFADHDGFLTEIADERAEVHDAFAGRKQALQDARARRAERLAGSASRVLETIARRAAGLAGPDEVNTYFASDPMVEKVRRTAAELRELGDQVRAEELEGRLGAARQEAGRALRDRTELYADGGDTIRLGSHRFAVNTRPPELTLVPHTEGGLAFALTGTDYRRPVTDPGFADTRPYWEQVLPSENADVYRAEHLAARLLSEHGAEALAAADLPDLARRAAEAAYDEGYERGVHDHDAAAILAVLLPLYERAGLLRYPAADRAAAQLFRAHGTTAAAREAWTREAVSLVRARETFGTAPALDALRGELADAGTLTGPAAEYLVEELAAGGSFTTGASARTLLEKFHRSVGSSPYADDVRTLLADEDAATARRLVEGWLFSYAASSGEDVDAGDLAEAVAIEVCPELPRHDVDCAPTARVEGLLGTHPRIDRGVLLLRLDEFLARTGDFAHRVVPGFRAYQQRRNALVTDERRRLRLDEYRPRVMSSFVRGRLVDEVYLPLIGDNLAQQIGTTGDGKRADTSGLLLLLSPPGYGKTTLMEYLADRLGLLLVKVDGPALGHDVTSLDPAEANAAARRELEKIHFALAAGNNVLLYLDDIQHTSPELLQKFVPLCDATRTLDGHDLRGKRFAVCMAGNPYTESGQRFRVPDMLANRADVWNLGDVLTGKENAFALSFIENALTSHPLLAPLAGRERADLELLLDMAAGDPTARPDRLAHPYAPAELEPILAVLRHLLTARETVLAVNAAYIASAGQADTGRTEPPFQLQGSYRNMNKIAARVSPAMNDTELAAVIDDHYAAEAQTLTTGAEANLLKLAALRGTLTDEQRARWQALTSAYVRSRALGGAGDDALGRAVAALGLLADRIAAVETAITRATDPRHAAS</sequence>
<gene>
    <name evidence="4" type="ORF">GCM10010274_54110</name>
</gene>
<dbReference type="Pfam" id="PF12458">
    <property type="entry name" value="DUF3686"/>
    <property type="match status" value="1"/>
</dbReference>
<evidence type="ECO:0000313" key="4">
    <source>
        <dbReference type="EMBL" id="GGU58320.1"/>
    </source>
</evidence>
<dbReference type="Proteomes" id="UP000636661">
    <property type="component" value="Unassembled WGS sequence"/>
</dbReference>
<evidence type="ECO:0000313" key="5">
    <source>
        <dbReference type="Proteomes" id="UP000636661"/>
    </source>
</evidence>
<dbReference type="InterPro" id="IPR057224">
    <property type="entry name" value="DUF7902"/>
</dbReference>
<feature type="coiled-coil region" evidence="1">
    <location>
        <begin position="786"/>
        <end position="825"/>
    </location>
</feature>
<protein>
    <recommendedName>
        <fullName evidence="6">DNA repair ATPase</fullName>
    </recommendedName>
</protein>
<proteinExistence type="predicted"/>
<dbReference type="InterPro" id="IPR027417">
    <property type="entry name" value="P-loop_NTPase"/>
</dbReference>
<organism evidence="4 5">
    <name type="scientific">Streptomyces lavendofoliae</name>
    <dbReference type="NCBI Taxonomy" id="67314"/>
    <lineage>
        <taxon>Bacteria</taxon>
        <taxon>Bacillati</taxon>
        <taxon>Actinomycetota</taxon>
        <taxon>Actinomycetes</taxon>
        <taxon>Kitasatosporales</taxon>
        <taxon>Streptomycetaceae</taxon>
        <taxon>Streptomyces</taxon>
    </lineage>
</organism>
<keyword evidence="5" id="KW-1185">Reference proteome</keyword>
<reference evidence="4" key="1">
    <citation type="journal article" date="2014" name="Int. J. Syst. Evol. Microbiol.">
        <title>Complete genome sequence of Corynebacterium casei LMG S-19264T (=DSM 44701T), isolated from a smear-ripened cheese.</title>
        <authorList>
            <consortium name="US DOE Joint Genome Institute (JGI-PGF)"/>
            <person name="Walter F."/>
            <person name="Albersmeier A."/>
            <person name="Kalinowski J."/>
            <person name="Ruckert C."/>
        </authorList>
    </citation>
    <scope>NUCLEOTIDE SEQUENCE</scope>
    <source>
        <strain evidence="4">JCM 4391</strain>
    </source>
</reference>
<dbReference type="EMBL" id="BMTP01000016">
    <property type="protein sequence ID" value="GGU58320.1"/>
    <property type="molecule type" value="Genomic_DNA"/>
</dbReference>
<dbReference type="InterPro" id="IPR020958">
    <property type="entry name" value="DUF3686"/>
</dbReference>
<name>A0A918I2G0_9ACTN</name>
<feature type="domain" description="DUF7902" evidence="3">
    <location>
        <begin position="577"/>
        <end position="661"/>
    </location>
</feature>
<dbReference type="SUPFAM" id="SSF52540">
    <property type="entry name" value="P-loop containing nucleoside triphosphate hydrolases"/>
    <property type="match status" value="1"/>
</dbReference>
<evidence type="ECO:0008006" key="6">
    <source>
        <dbReference type="Google" id="ProtNLM"/>
    </source>
</evidence>